<dbReference type="SMART" id="SM00950">
    <property type="entry name" value="Piwi"/>
    <property type="match status" value="1"/>
</dbReference>
<dbReference type="Gene3D" id="3.40.50.2300">
    <property type="match status" value="1"/>
</dbReference>
<dbReference type="CDD" id="cd04657">
    <property type="entry name" value="Piwi_ago-like"/>
    <property type="match status" value="1"/>
</dbReference>
<evidence type="ECO:0000313" key="3">
    <source>
        <dbReference type="Proteomes" id="UP001358417"/>
    </source>
</evidence>
<dbReference type="InterPro" id="IPR036397">
    <property type="entry name" value="RNaseH_sf"/>
</dbReference>
<evidence type="ECO:0000313" key="2">
    <source>
        <dbReference type="EMBL" id="KAK5042871.1"/>
    </source>
</evidence>
<evidence type="ECO:0000259" key="1">
    <source>
        <dbReference type="PROSITE" id="PS50822"/>
    </source>
</evidence>
<dbReference type="SUPFAM" id="SSF53098">
    <property type="entry name" value="Ribonuclease H-like"/>
    <property type="match status" value="1"/>
</dbReference>
<dbReference type="AlphaFoldDB" id="A0AAV9MRT1"/>
<dbReference type="InterPro" id="IPR032472">
    <property type="entry name" value="ArgoL2"/>
</dbReference>
<name>A0AAV9MRT1_9EURO</name>
<protein>
    <recommendedName>
        <fullName evidence="1">Piwi domain-containing protein</fullName>
    </recommendedName>
</protein>
<keyword evidence="3" id="KW-1185">Reference proteome</keyword>
<dbReference type="Proteomes" id="UP001358417">
    <property type="component" value="Unassembled WGS sequence"/>
</dbReference>
<dbReference type="GeneID" id="89980574"/>
<dbReference type="InterPro" id="IPR012337">
    <property type="entry name" value="RNaseH-like_sf"/>
</dbReference>
<sequence length="567" mass="62385">MIKNPHLPVVNVGSKEKPSYLPAQVCLVIPGQTSNAQLSPFQTQQMIRFAVRKPAQNAQSIVTSGAQILGIDNSTLDQFNIDIRPRLITVPGRVLSSPSVKYGAQKSIPTRFGSWDMGKAQFTTKATLKSWTYLWISSPSIVDPWANEGELQPCVTALTSKLLELGINCNACMRGLRAVITSETVESAIDRAFHRFTSSPGRSPPTLVLVIMPSVDSAIYNRVKYACDVKEGLINICVTASKFANANYRYLTNVALKFNLKLGGINQSLETSQLGIIAEAKTMVVGIDVTHPSPGSSSTAPSAVGIVASVDKWLGQWPAELAIQTARKETVSELKRLMKSRLTLWKRRNGAYPENILIYRDGVSEGQYKLVLEEELPEIRSACGELYSATLVKQGIPRISIIIVGKRHHTRFYPTKVEEADNSSNPQNGTVVDRGVTEARNWDFFMQAHKAIQGTARPAHYYVVFDEIFQRLKSPQGRLKNTSDIVEDLTHNLCYLFGRTTSAVSVCPPAYYADLVCERARCYLSGLYDPSTASSSGSVVGGGPATQEPQSNMVKLHENVQDTMFYI</sequence>
<dbReference type="InterPro" id="IPR045246">
    <property type="entry name" value="Piwi_ago-like"/>
</dbReference>
<dbReference type="EMBL" id="JAVRRD010000075">
    <property type="protein sequence ID" value="KAK5042871.1"/>
    <property type="molecule type" value="Genomic_DNA"/>
</dbReference>
<gene>
    <name evidence="2" type="ORF">LTR84_012430</name>
</gene>
<dbReference type="InterPro" id="IPR036085">
    <property type="entry name" value="PAZ_dom_sf"/>
</dbReference>
<feature type="domain" description="Piwi" evidence="1">
    <location>
        <begin position="207"/>
        <end position="525"/>
    </location>
</feature>
<dbReference type="SUPFAM" id="SSF101690">
    <property type="entry name" value="PAZ domain"/>
    <property type="match status" value="1"/>
</dbReference>
<proteinExistence type="predicted"/>
<dbReference type="RefSeq" id="XP_064699765.1">
    <property type="nucleotide sequence ID" value="XM_064855951.1"/>
</dbReference>
<comment type="caution">
    <text evidence="2">The sequence shown here is derived from an EMBL/GenBank/DDBJ whole genome shotgun (WGS) entry which is preliminary data.</text>
</comment>
<dbReference type="GO" id="GO:0003676">
    <property type="term" value="F:nucleic acid binding"/>
    <property type="evidence" value="ECO:0007669"/>
    <property type="project" value="InterPro"/>
</dbReference>
<dbReference type="InterPro" id="IPR003165">
    <property type="entry name" value="Piwi"/>
</dbReference>
<dbReference type="Pfam" id="PF02171">
    <property type="entry name" value="Piwi"/>
    <property type="match status" value="1"/>
</dbReference>
<dbReference type="PANTHER" id="PTHR22891">
    <property type="entry name" value="EUKARYOTIC TRANSLATION INITIATION FACTOR 2C"/>
    <property type="match status" value="1"/>
</dbReference>
<accession>A0AAV9MRT1</accession>
<organism evidence="2 3">
    <name type="scientific">Exophiala bonariae</name>
    <dbReference type="NCBI Taxonomy" id="1690606"/>
    <lineage>
        <taxon>Eukaryota</taxon>
        <taxon>Fungi</taxon>
        <taxon>Dikarya</taxon>
        <taxon>Ascomycota</taxon>
        <taxon>Pezizomycotina</taxon>
        <taxon>Eurotiomycetes</taxon>
        <taxon>Chaetothyriomycetidae</taxon>
        <taxon>Chaetothyriales</taxon>
        <taxon>Herpotrichiellaceae</taxon>
        <taxon>Exophiala</taxon>
    </lineage>
</organism>
<dbReference type="Gene3D" id="2.170.260.10">
    <property type="entry name" value="paz domain"/>
    <property type="match status" value="1"/>
</dbReference>
<dbReference type="Gene3D" id="3.30.420.10">
    <property type="entry name" value="Ribonuclease H-like superfamily/Ribonuclease H"/>
    <property type="match status" value="1"/>
</dbReference>
<dbReference type="PROSITE" id="PS50822">
    <property type="entry name" value="PIWI"/>
    <property type="match status" value="1"/>
</dbReference>
<reference evidence="2 3" key="1">
    <citation type="submission" date="2023-08" db="EMBL/GenBank/DDBJ databases">
        <title>Black Yeasts Isolated from many extreme environments.</title>
        <authorList>
            <person name="Coleine C."/>
            <person name="Stajich J.E."/>
            <person name="Selbmann L."/>
        </authorList>
    </citation>
    <scope>NUCLEOTIDE SEQUENCE [LARGE SCALE GENOMIC DNA]</scope>
    <source>
        <strain evidence="2 3">CCFEE 5792</strain>
    </source>
</reference>
<dbReference type="Pfam" id="PF16488">
    <property type="entry name" value="ArgoL2"/>
    <property type="match status" value="1"/>
</dbReference>